<sequence length="140" mass="13771">MRQYQLSPGDRVLELAALALAAAVVAGALTALTGAWLGHHSWPVSLAALVCGGFAGFVVGRVVGRWLYRAADGQTAVVRVGRGALPAALRAGLAGGLASAVAATGLAIWLLAAPSLPSLVAAACCGSLAGLVLSCLASLT</sequence>
<dbReference type="Proteomes" id="UP000324233">
    <property type="component" value="Chromosome"/>
</dbReference>
<keyword evidence="1" id="KW-1133">Transmembrane helix</keyword>
<reference evidence="2 3" key="1">
    <citation type="submission" date="2019-08" db="EMBL/GenBank/DDBJ databases">
        <title>Deep-cultivation of Planctomycetes and their phenomic and genomic characterization uncovers novel biology.</title>
        <authorList>
            <person name="Wiegand S."/>
            <person name="Jogler M."/>
            <person name="Boedeker C."/>
            <person name="Pinto D."/>
            <person name="Vollmers J."/>
            <person name="Rivas-Marin E."/>
            <person name="Kohn T."/>
            <person name="Peeters S.H."/>
            <person name="Heuer A."/>
            <person name="Rast P."/>
            <person name="Oberbeckmann S."/>
            <person name="Bunk B."/>
            <person name="Jeske O."/>
            <person name="Meyerdierks A."/>
            <person name="Storesund J.E."/>
            <person name="Kallscheuer N."/>
            <person name="Luecker S."/>
            <person name="Lage O.M."/>
            <person name="Pohl T."/>
            <person name="Merkel B.J."/>
            <person name="Hornburger P."/>
            <person name="Mueller R.-W."/>
            <person name="Bruemmer F."/>
            <person name="Labrenz M."/>
            <person name="Spormann A.M."/>
            <person name="Op den Camp H."/>
            <person name="Overmann J."/>
            <person name="Amann R."/>
            <person name="Jetten M.S.M."/>
            <person name="Mascher T."/>
            <person name="Medema M.H."/>
            <person name="Devos D.P."/>
            <person name="Kaster A.-K."/>
            <person name="Ovreas L."/>
            <person name="Rohde M."/>
            <person name="Galperin M.Y."/>
            <person name="Jogler C."/>
        </authorList>
    </citation>
    <scope>NUCLEOTIDE SEQUENCE [LARGE SCALE GENOMIC DNA]</scope>
    <source>
        <strain evidence="2 3">OJF2</strain>
    </source>
</reference>
<organism evidence="2 3">
    <name type="scientific">Aquisphaera giovannonii</name>
    <dbReference type="NCBI Taxonomy" id="406548"/>
    <lineage>
        <taxon>Bacteria</taxon>
        <taxon>Pseudomonadati</taxon>
        <taxon>Planctomycetota</taxon>
        <taxon>Planctomycetia</taxon>
        <taxon>Isosphaerales</taxon>
        <taxon>Isosphaeraceae</taxon>
        <taxon>Aquisphaera</taxon>
    </lineage>
</organism>
<feature type="transmembrane region" description="Helical" evidence="1">
    <location>
        <begin position="89"/>
        <end position="112"/>
    </location>
</feature>
<proteinExistence type="predicted"/>
<accession>A0A5B9W4Y5</accession>
<feature type="transmembrane region" description="Helical" evidence="1">
    <location>
        <begin position="44"/>
        <end position="68"/>
    </location>
</feature>
<gene>
    <name evidence="2" type="ORF">OJF2_41460</name>
</gene>
<protein>
    <submittedName>
        <fullName evidence="2">Uncharacterized protein</fullName>
    </submittedName>
</protein>
<keyword evidence="1" id="KW-0472">Membrane</keyword>
<evidence type="ECO:0000313" key="3">
    <source>
        <dbReference type="Proteomes" id="UP000324233"/>
    </source>
</evidence>
<evidence type="ECO:0000256" key="1">
    <source>
        <dbReference type="SAM" id="Phobius"/>
    </source>
</evidence>
<feature type="transmembrane region" description="Helical" evidence="1">
    <location>
        <begin position="12"/>
        <end position="38"/>
    </location>
</feature>
<evidence type="ECO:0000313" key="2">
    <source>
        <dbReference type="EMBL" id="QEH35593.1"/>
    </source>
</evidence>
<keyword evidence="3" id="KW-1185">Reference proteome</keyword>
<dbReference type="EMBL" id="CP042997">
    <property type="protein sequence ID" value="QEH35593.1"/>
    <property type="molecule type" value="Genomic_DNA"/>
</dbReference>
<dbReference type="AlphaFoldDB" id="A0A5B9W4Y5"/>
<feature type="transmembrane region" description="Helical" evidence="1">
    <location>
        <begin position="118"/>
        <end position="139"/>
    </location>
</feature>
<keyword evidence="1" id="KW-0812">Transmembrane</keyword>
<dbReference type="KEGG" id="agv:OJF2_41460"/>
<dbReference type="RefSeq" id="WP_148595378.1">
    <property type="nucleotide sequence ID" value="NZ_CP042997.1"/>
</dbReference>
<name>A0A5B9W4Y5_9BACT</name>